<organism evidence="3 4">
    <name type="scientific">Meganyctiphanes norvegica</name>
    <name type="common">Northern krill</name>
    <name type="synonym">Thysanopoda norvegica</name>
    <dbReference type="NCBI Taxonomy" id="48144"/>
    <lineage>
        <taxon>Eukaryota</taxon>
        <taxon>Metazoa</taxon>
        <taxon>Ecdysozoa</taxon>
        <taxon>Arthropoda</taxon>
        <taxon>Crustacea</taxon>
        <taxon>Multicrustacea</taxon>
        <taxon>Malacostraca</taxon>
        <taxon>Eumalacostraca</taxon>
        <taxon>Eucarida</taxon>
        <taxon>Euphausiacea</taxon>
        <taxon>Euphausiidae</taxon>
        <taxon>Meganyctiphanes</taxon>
    </lineage>
</organism>
<gene>
    <name evidence="3" type="ORF">MNOR_LOCUS21405</name>
</gene>
<dbReference type="AlphaFoldDB" id="A0AAV2R9Y6"/>
<dbReference type="InterPro" id="IPR013087">
    <property type="entry name" value="Znf_C2H2_type"/>
</dbReference>
<name>A0AAV2R9Y6_MEGNR</name>
<feature type="domain" description="C2H2-type" evidence="2">
    <location>
        <begin position="43"/>
        <end position="71"/>
    </location>
</feature>
<accession>A0AAV2R9Y6</accession>
<reference evidence="3 4" key="1">
    <citation type="submission" date="2024-05" db="EMBL/GenBank/DDBJ databases">
        <authorList>
            <person name="Wallberg A."/>
        </authorList>
    </citation>
    <scope>NUCLEOTIDE SEQUENCE [LARGE SCALE GENOMIC DNA]</scope>
</reference>
<dbReference type="InterPro" id="IPR052797">
    <property type="entry name" value="RegFact_GeneExpr_CellDeath"/>
</dbReference>
<protein>
    <recommendedName>
        <fullName evidence="2">C2H2-type domain-containing protein</fullName>
    </recommendedName>
</protein>
<proteinExistence type="predicted"/>
<dbReference type="EMBL" id="CAXKWB010017204">
    <property type="protein sequence ID" value="CAL4118265.1"/>
    <property type="molecule type" value="Genomic_DNA"/>
</dbReference>
<dbReference type="SUPFAM" id="SSF57667">
    <property type="entry name" value="beta-beta-alpha zinc fingers"/>
    <property type="match status" value="1"/>
</dbReference>
<evidence type="ECO:0000313" key="4">
    <source>
        <dbReference type="Proteomes" id="UP001497623"/>
    </source>
</evidence>
<dbReference type="PANTHER" id="PTHR33936">
    <property type="entry name" value="PROTEIN CBG17840"/>
    <property type="match status" value="1"/>
</dbReference>
<evidence type="ECO:0000313" key="3">
    <source>
        <dbReference type="EMBL" id="CAL4118265.1"/>
    </source>
</evidence>
<dbReference type="Gene3D" id="3.30.160.60">
    <property type="entry name" value="Classic Zinc Finger"/>
    <property type="match status" value="1"/>
</dbReference>
<dbReference type="InterPro" id="IPR036236">
    <property type="entry name" value="Znf_C2H2_sf"/>
</dbReference>
<dbReference type="PROSITE" id="PS00028">
    <property type="entry name" value="ZINC_FINGER_C2H2_1"/>
    <property type="match status" value="3"/>
</dbReference>
<keyword evidence="1" id="KW-0862">Zinc</keyword>
<evidence type="ECO:0000259" key="2">
    <source>
        <dbReference type="PROSITE" id="PS50157"/>
    </source>
</evidence>
<keyword evidence="1" id="KW-0479">Metal-binding</keyword>
<dbReference type="PROSITE" id="PS50157">
    <property type="entry name" value="ZINC_FINGER_C2H2_2"/>
    <property type="match status" value="1"/>
</dbReference>
<sequence>MEEERISICKMEVLESDMHEIPSTTLTAIGNSSHTLTTSENKAICDECFKEFASANTLWAHKKRFHCGDPPLKCDICYKPFYVLFRLTYHLKDKHGLSGDRLEKCLADHSSKWHITCFDTECQQRFRRMSNYHEHLCELHGLNVESEVKEFASLEEFNQWFEMVERYNSSHYVQHRGERPDRNSIKSKLLFCHRSGFARSRTVKGVRKGRKRDTCKISGYCSSFMEVNQYPDDSVKVKYWKNHVGHGTSNEEDIIHLPIPQCEKEHIAGIFCPSSCR</sequence>
<dbReference type="GO" id="GO:0008270">
    <property type="term" value="F:zinc ion binding"/>
    <property type="evidence" value="ECO:0007669"/>
    <property type="project" value="UniProtKB-KW"/>
</dbReference>
<dbReference type="PANTHER" id="PTHR33936:SF24">
    <property type="entry name" value="C2H2-TYPE DOMAIN-CONTAINING PROTEIN"/>
    <property type="match status" value="1"/>
</dbReference>
<dbReference type="Proteomes" id="UP001497623">
    <property type="component" value="Unassembled WGS sequence"/>
</dbReference>
<dbReference type="SMART" id="SM00355">
    <property type="entry name" value="ZnF_C2H2"/>
    <property type="match status" value="3"/>
</dbReference>
<keyword evidence="1" id="KW-0863">Zinc-finger</keyword>
<keyword evidence="4" id="KW-1185">Reference proteome</keyword>
<evidence type="ECO:0000256" key="1">
    <source>
        <dbReference type="PROSITE-ProRule" id="PRU00042"/>
    </source>
</evidence>
<comment type="caution">
    <text evidence="3">The sequence shown here is derived from an EMBL/GenBank/DDBJ whole genome shotgun (WGS) entry which is preliminary data.</text>
</comment>